<feature type="compositionally biased region" description="Basic and acidic residues" evidence="1">
    <location>
        <begin position="455"/>
        <end position="464"/>
    </location>
</feature>
<feature type="compositionally biased region" description="Basic and acidic residues" evidence="1">
    <location>
        <begin position="116"/>
        <end position="133"/>
    </location>
</feature>
<dbReference type="InterPro" id="IPR029476">
    <property type="entry name" value="DNase_NucA_NucB"/>
</dbReference>
<protein>
    <recommendedName>
        <fullName evidence="2">Deoxyribonuclease NucA/NucB domain-containing protein</fullName>
    </recommendedName>
</protein>
<accession>A0ABP7H8S6</accession>
<keyword evidence="4" id="KW-1185">Reference proteome</keyword>
<evidence type="ECO:0000259" key="2">
    <source>
        <dbReference type="Pfam" id="PF14040"/>
    </source>
</evidence>
<feature type="compositionally biased region" description="Low complexity" evidence="1">
    <location>
        <begin position="1"/>
        <end position="31"/>
    </location>
</feature>
<feature type="compositionally biased region" description="Basic and acidic residues" evidence="1">
    <location>
        <begin position="141"/>
        <end position="155"/>
    </location>
</feature>
<feature type="domain" description="Deoxyribonuclease NucA/NucB" evidence="2">
    <location>
        <begin position="401"/>
        <end position="496"/>
    </location>
</feature>
<evidence type="ECO:0000313" key="3">
    <source>
        <dbReference type="EMBL" id="GAA3788464.1"/>
    </source>
</evidence>
<dbReference type="Pfam" id="PF14040">
    <property type="entry name" value="DNase_NucA_NucB"/>
    <property type="match status" value="1"/>
</dbReference>
<reference evidence="4" key="1">
    <citation type="journal article" date="2019" name="Int. J. Syst. Evol. Microbiol.">
        <title>The Global Catalogue of Microorganisms (GCM) 10K type strain sequencing project: providing services to taxonomists for standard genome sequencing and annotation.</title>
        <authorList>
            <consortium name="The Broad Institute Genomics Platform"/>
            <consortium name="The Broad Institute Genome Sequencing Center for Infectious Disease"/>
            <person name="Wu L."/>
            <person name="Ma J."/>
        </authorList>
    </citation>
    <scope>NUCLEOTIDE SEQUENCE [LARGE SCALE GENOMIC DNA]</scope>
    <source>
        <strain evidence="4">JCM 17017</strain>
    </source>
</reference>
<proteinExistence type="predicted"/>
<comment type="caution">
    <text evidence="3">The sequence shown here is derived from an EMBL/GenBank/DDBJ whole genome shotgun (WGS) entry which is preliminary data.</text>
</comment>
<name>A0ABP7H8S6_9PSEU</name>
<dbReference type="Proteomes" id="UP001501624">
    <property type="component" value="Unassembled WGS sequence"/>
</dbReference>
<gene>
    <name evidence="3" type="ORF">GCM10022380_00730</name>
</gene>
<feature type="region of interest" description="Disordered" evidence="1">
    <location>
        <begin position="445"/>
        <end position="500"/>
    </location>
</feature>
<dbReference type="EMBL" id="BAABCM010000001">
    <property type="protein sequence ID" value="GAA3788464.1"/>
    <property type="molecule type" value="Genomic_DNA"/>
</dbReference>
<sequence>MAEAPGSTSTPPASSGGAAPQPSSEPAPSTQDTPAGEKPAEGKSGGEQRSGQAQPEAPATGDTSNESREDNRQPADREGTQRDTNTESAQSDFTREVESQAPTPAPPDGVYEAGEAWDRAGKDTQAARDEAHRFARQTEQAWRDEPAGAARERAEASAADAQAAGEEAQSLARFAAASGDEIAGARRDTAANTARADLDDQLGKTLLSPEESELVTRNLVATTAEQNRDRYAAAAANITAMGDELTVTGAANPGKTPKTPGGSGPAGNKGEVPEAETYRAIGNAVSLAGRTLDDVAEDGVETAARAVDAATEWLADLTGNDQLEAAGKALTPEAVDFLGNHAGDAVLNASSQVRNELHHTASALDGKNPPVEVYLDRDRHKESLQHIRESQRGQIWSGNTYEMGRPTPEVLTVDKNAAEKEARRNEAMRGIPYGRDVGLPGYDRDEFPPAMSVEGGRRHEDWDPSVKLIPGGDNRSAGSTMGGQTRNLDPGDTFVIRETD</sequence>
<dbReference type="RefSeq" id="WP_237338001.1">
    <property type="nucleotide sequence ID" value="NZ_BAABCM010000001.1"/>
</dbReference>
<feature type="compositionally biased region" description="Low complexity" evidence="1">
    <location>
        <begin position="156"/>
        <end position="170"/>
    </location>
</feature>
<feature type="region of interest" description="Disordered" evidence="1">
    <location>
        <begin position="247"/>
        <end position="271"/>
    </location>
</feature>
<feature type="compositionally biased region" description="Polar residues" evidence="1">
    <location>
        <begin position="476"/>
        <end position="487"/>
    </location>
</feature>
<evidence type="ECO:0000313" key="4">
    <source>
        <dbReference type="Proteomes" id="UP001501624"/>
    </source>
</evidence>
<feature type="compositionally biased region" description="Basic and acidic residues" evidence="1">
    <location>
        <begin position="65"/>
        <end position="85"/>
    </location>
</feature>
<evidence type="ECO:0000256" key="1">
    <source>
        <dbReference type="SAM" id="MobiDB-lite"/>
    </source>
</evidence>
<feature type="region of interest" description="Disordered" evidence="1">
    <location>
        <begin position="1"/>
        <end position="170"/>
    </location>
</feature>
<organism evidence="3 4">
    <name type="scientific">Amycolatopsis tucumanensis</name>
    <dbReference type="NCBI Taxonomy" id="401106"/>
    <lineage>
        <taxon>Bacteria</taxon>
        <taxon>Bacillati</taxon>
        <taxon>Actinomycetota</taxon>
        <taxon>Actinomycetes</taxon>
        <taxon>Pseudonocardiales</taxon>
        <taxon>Pseudonocardiaceae</taxon>
        <taxon>Amycolatopsis</taxon>
    </lineage>
</organism>